<dbReference type="EMBL" id="OMOR01000001">
    <property type="protein sequence ID" value="SPH20595.1"/>
    <property type="molecule type" value="Genomic_DNA"/>
</dbReference>
<sequence length="284" mass="32826">MSQTSKWHHYVPQGVLSQFCYEGTKFYYFSKRRPEEGVASRDISKKFRKRHYYSVTTLNGQRSDVLEREFLQVLDSKFAEFINQFVQVIYTGKEPVIDLETRKFLQQFFYYYAKRNPDFASNNDIYDQPDLAIRNAIERYQREFGEIAPCKIDEMLDPEKVSEIVQYAHVQSLARSSPMINERLNRMSLHFASAPLGKQFLVGSNPVVRLENMKGALLGDGYVELWTAMTPKLLIGFAGPNSGFPFHLQIDASEVRKINLQLFRQSTEVAGSNKALVNSIVFSR</sequence>
<evidence type="ECO:0000313" key="2">
    <source>
        <dbReference type="Proteomes" id="UP000244880"/>
    </source>
</evidence>
<dbReference type="Proteomes" id="UP000244880">
    <property type="component" value="Unassembled WGS sequence"/>
</dbReference>
<name>A0A2R8BC17_9RHOB</name>
<proteinExistence type="predicted"/>
<dbReference type="OrthoDB" id="7864018at2"/>
<dbReference type="AlphaFoldDB" id="A0A2R8BC17"/>
<keyword evidence="2" id="KW-1185">Reference proteome</keyword>
<gene>
    <name evidence="1" type="ORF">ASD8599_01332</name>
</gene>
<dbReference type="RefSeq" id="WP_108827789.1">
    <property type="nucleotide sequence ID" value="NZ_OMOR01000001.1"/>
</dbReference>
<dbReference type="Pfam" id="PF14022">
    <property type="entry name" value="DUF4238"/>
    <property type="match status" value="1"/>
</dbReference>
<organism evidence="1 2">
    <name type="scientific">Ascidiaceihabitans donghaensis</name>
    <dbReference type="NCBI Taxonomy" id="1510460"/>
    <lineage>
        <taxon>Bacteria</taxon>
        <taxon>Pseudomonadati</taxon>
        <taxon>Pseudomonadota</taxon>
        <taxon>Alphaproteobacteria</taxon>
        <taxon>Rhodobacterales</taxon>
        <taxon>Paracoccaceae</taxon>
        <taxon>Ascidiaceihabitans</taxon>
    </lineage>
</organism>
<accession>A0A2R8BC17</accession>
<reference evidence="1 2" key="1">
    <citation type="submission" date="2018-03" db="EMBL/GenBank/DDBJ databases">
        <authorList>
            <person name="Keele B.F."/>
        </authorList>
    </citation>
    <scope>NUCLEOTIDE SEQUENCE [LARGE SCALE GENOMIC DNA]</scope>
    <source>
        <strain evidence="1 2">CECT 8599</strain>
    </source>
</reference>
<dbReference type="InterPro" id="IPR025332">
    <property type="entry name" value="DUF4238"/>
</dbReference>
<evidence type="ECO:0000313" key="1">
    <source>
        <dbReference type="EMBL" id="SPH20595.1"/>
    </source>
</evidence>
<protein>
    <recommendedName>
        <fullName evidence="3">DUF4238 domain-containing protein</fullName>
    </recommendedName>
</protein>
<evidence type="ECO:0008006" key="3">
    <source>
        <dbReference type="Google" id="ProtNLM"/>
    </source>
</evidence>